<reference evidence="2" key="1">
    <citation type="submission" date="2021-01" db="EMBL/GenBank/DDBJ databases">
        <authorList>
            <person name="Zahm M."/>
            <person name="Roques C."/>
            <person name="Cabau C."/>
            <person name="Klopp C."/>
            <person name="Donnadieu C."/>
            <person name="Jouanno E."/>
            <person name="Lampietro C."/>
            <person name="Louis A."/>
            <person name="Herpin A."/>
            <person name="Echchiki A."/>
            <person name="Berthelot C."/>
            <person name="Parey E."/>
            <person name="Roest-Crollius H."/>
            <person name="Braasch I."/>
            <person name="Postlethwait J."/>
            <person name="Bobe J."/>
            <person name="Montfort J."/>
            <person name="Bouchez O."/>
            <person name="Begum T."/>
            <person name="Mejri S."/>
            <person name="Adams A."/>
            <person name="Chen W.-J."/>
            <person name="Guiguen Y."/>
        </authorList>
    </citation>
    <scope>NUCLEOTIDE SEQUENCE</scope>
    <source>
        <tissue evidence="2">Blood</tissue>
    </source>
</reference>
<evidence type="ECO:0000256" key="1">
    <source>
        <dbReference type="SAM" id="MobiDB-lite"/>
    </source>
</evidence>
<dbReference type="OrthoDB" id="5594999at2759"/>
<evidence type="ECO:0000313" key="3">
    <source>
        <dbReference type="Proteomes" id="UP000829720"/>
    </source>
</evidence>
<accession>A0A8T3D3K4</accession>
<protein>
    <submittedName>
        <fullName evidence="2">Uncharacterized protein</fullName>
    </submittedName>
</protein>
<evidence type="ECO:0000313" key="2">
    <source>
        <dbReference type="EMBL" id="KAI1892193.1"/>
    </source>
</evidence>
<organism evidence="2 3">
    <name type="scientific">Albula goreensis</name>
    <dbReference type="NCBI Taxonomy" id="1534307"/>
    <lineage>
        <taxon>Eukaryota</taxon>
        <taxon>Metazoa</taxon>
        <taxon>Chordata</taxon>
        <taxon>Craniata</taxon>
        <taxon>Vertebrata</taxon>
        <taxon>Euteleostomi</taxon>
        <taxon>Actinopterygii</taxon>
        <taxon>Neopterygii</taxon>
        <taxon>Teleostei</taxon>
        <taxon>Albuliformes</taxon>
        <taxon>Albulidae</taxon>
        <taxon>Albula</taxon>
    </lineage>
</organism>
<feature type="compositionally biased region" description="Basic residues" evidence="1">
    <location>
        <begin position="83"/>
        <end position="94"/>
    </location>
</feature>
<dbReference type="Proteomes" id="UP000829720">
    <property type="component" value="Unassembled WGS sequence"/>
</dbReference>
<keyword evidence="3" id="KW-1185">Reference proteome</keyword>
<sequence>MGEMADRKSGTVMESLILLAPVTALEFLEEDYLLAGEGPVLSVYSLQTPPTTCASLSTLRNQRIHGIRLDPWRKGRGRVQLSFRRRGQRNHHGNKKEENLQM</sequence>
<name>A0A8T3D3K4_9TELE</name>
<proteinExistence type="predicted"/>
<comment type="caution">
    <text evidence="2">The sequence shown here is derived from an EMBL/GenBank/DDBJ whole genome shotgun (WGS) entry which is preliminary data.</text>
</comment>
<dbReference type="AlphaFoldDB" id="A0A8T3D3K4"/>
<feature type="region of interest" description="Disordered" evidence="1">
    <location>
        <begin position="83"/>
        <end position="102"/>
    </location>
</feature>
<dbReference type="EMBL" id="JAERUA010000012">
    <property type="protein sequence ID" value="KAI1892193.1"/>
    <property type="molecule type" value="Genomic_DNA"/>
</dbReference>
<gene>
    <name evidence="2" type="ORF">AGOR_G00130800</name>
</gene>